<feature type="transmembrane region" description="Helical" evidence="8">
    <location>
        <begin position="313"/>
        <end position="331"/>
    </location>
</feature>
<evidence type="ECO:0000256" key="3">
    <source>
        <dbReference type="ARBA" id="ARBA00022692"/>
    </source>
</evidence>
<feature type="transmembrane region" description="Helical" evidence="8">
    <location>
        <begin position="6"/>
        <end position="27"/>
    </location>
</feature>
<comment type="caution">
    <text evidence="9">The sequence shown here is derived from an EMBL/GenBank/DDBJ whole genome shotgun (WGS) entry which is preliminary data.</text>
</comment>
<evidence type="ECO:0000256" key="7">
    <source>
        <dbReference type="ARBA" id="ARBA00023136"/>
    </source>
</evidence>
<keyword evidence="4" id="KW-0547">Nucleotide-binding</keyword>
<keyword evidence="2" id="KW-0813">Transport</keyword>
<dbReference type="Proteomes" id="UP000544222">
    <property type="component" value="Unassembled WGS sequence"/>
</dbReference>
<evidence type="ECO:0000256" key="4">
    <source>
        <dbReference type="ARBA" id="ARBA00022741"/>
    </source>
</evidence>
<dbReference type="PANTHER" id="PTHR31081">
    <property type="entry name" value="UREIDE PERMEASE 1-RELATED-RELATED"/>
    <property type="match status" value="1"/>
</dbReference>
<accession>A0A7W5DTR6</accession>
<keyword evidence="6 8" id="KW-1133">Transmembrane helix</keyword>
<feature type="transmembrane region" description="Helical" evidence="8">
    <location>
        <begin position="82"/>
        <end position="104"/>
    </location>
</feature>
<feature type="transmembrane region" description="Helical" evidence="8">
    <location>
        <begin position="170"/>
        <end position="189"/>
    </location>
</feature>
<evidence type="ECO:0000256" key="6">
    <source>
        <dbReference type="ARBA" id="ARBA00022989"/>
    </source>
</evidence>
<organism evidence="9 10">
    <name type="scientific">Microbacter margulisiae</name>
    <dbReference type="NCBI Taxonomy" id="1350067"/>
    <lineage>
        <taxon>Bacteria</taxon>
        <taxon>Pseudomonadati</taxon>
        <taxon>Bacteroidota</taxon>
        <taxon>Bacteroidia</taxon>
        <taxon>Bacteroidales</taxon>
        <taxon>Porphyromonadaceae</taxon>
        <taxon>Microbacter</taxon>
    </lineage>
</organism>
<dbReference type="RefSeq" id="WP_183414477.1">
    <property type="nucleotide sequence ID" value="NZ_JACHYB010000002.1"/>
</dbReference>
<keyword evidence="5" id="KW-0067">ATP-binding</keyword>
<comment type="subcellular location">
    <subcellularLocation>
        <location evidence="1">Membrane</location>
        <topology evidence="1">Multi-pass membrane protein</topology>
    </subcellularLocation>
</comment>
<name>A0A7W5DTR6_9PORP</name>
<evidence type="ECO:0000256" key="8">
    <source>
        <dbReference type="SAM" id="Phobius"/>
    </source>
</evidence>
<evidence type="ECO:0000256" key="1">
    <source>
        <dbReference type="ARBA" id="ARBA00004141"/>
    </source>
</evidence>
<feature type="transmembrane region" description="Helical" evidence="8">
    <location>
        <begin position="111"/>
        <end position="131"/>
    </location>
</feature>
<evidence type="ECO:0000256" key="5">
    <source>
        <dbReference type="ARBA" id="ARBA00022840"/>
    </source>
</evidence>
<keyword evidence="3 8" id="KW-0812">Transmembrane</keyword>
<dbReference type="InterPro" id="IPR009834">
    <property type="entry name" value="Ureide_permease"/>
</dbReference>
<feature type="transmembrane region" description="Helical" evidence="8">
    <location>
        <begin position="39"/>
        <end position="62"/>
    </location>
</feature>
<feature type="transmembrane region" description="Helical" evidence="8">
    <location>
        <begin position="137"/>
        <end position="158"/>
    </location>
</feature>
<evidence type="ECO:0000256" key="2">
    <source>
        <dbReference type="ARBA" id="ARBA00022448"/>
    </source>
</evidence>
<dbReference type="AlphaFoldDB" id="A0A7W5DTR6"/>
<feature type="transmembrane region" description="Helical" evidence="8">
    <location>
        <begin position="252"/>
        <end position="274"/>
    </location>
</feature>
<protein>
    <submittedName>
        <fullName evidence="9">Glucose uptake protein</fullName>
    </submittedName>
</protein>
<dbReference type="GO" id="GO:0022857">
    <property type="term" value="F:transmembrane transporter activity"/>
    <property type="evidence" value="ECO:0007669"/>
    <property type="project" value="InterPro"/>
</dbReference>
<sequence length="334" mass="36001">MTLIQHYIPAVLFLIFSMICWGSWANTQKMAAKAWRFELFYFDFVWGLLLTAIVAAFTLGSFGPDGRSFLEDIHQADTASIAYAFAGGVVWNLGTFLLVAAMAIAGMSVGFPIGGGLAWVLGIIVNFFIAGSQGNNIVLLFLGVAFIVAAIIFCMFAYKKLATGQKGTTSKGIIVSLLAGVTIAFFYGLVVKSLDPAYVSGGSGNLTPFTGVFFFTIGAVISTPFFNLFVMKHPVHGDVVSYKEYFKGDLKTHFTGVLGGIIWMSGMVISFMSVPKAGPTISYALTNGAPVVAMFWGVFVWKEFRTAPRGTNKLLTAMFALFILGLVLITFSKA</sequence>
<keyword evidence="10" id="KW-1185">Reference proteome</keyword>
<dbReference type="Pfam" id="PF07168">
    <property type="entry name" value="Ureide_permease"/>
    <property type="match status" value="2"/>
</dbReference>
<dbReference type="InterPro" id="IPR030189">
    <property type="entry name" value="UPS_plant"/>
</dbReference>
<keyword evidence="7 8" id="KW-0472">Membrane</keyword>
<feature type="transmembrane region" description="Helical" evidence="8">
    <location>
        <begin position="209"/>
        <end position="231"/>
    </location>
</feature>
<evidence type="ECO:0000313" key="9">
    <source>
        <dbReference type="EMBL" id="MBB3188761.1"/>
    </source>
</evidence>
<reference evidence="9 10" key="1">
    <citation type="submission" date="2020-08" db="EMBL/GenBank/DDBJ databases">
        <title>Genomic Encyclopedia of Type Strains, Phase IV (KMG-IV): sequencing the most valuable type-strain genomes for metagenomic binning, comparative biology and taxonomic classification.</title>
        <authorList>
            <person name="Goeker M."/>
        </authorList>
    </citation>
    <scope>NUCLEOTIDE SEQUENCE [LARGE SCALE GENOMIC DNA]</scope>
    <source>
        <strain evidence="9 10">DSM 27471</strain>
    </source>
</reference>
<feature type="transmembrane region" description="Helical" evidence="8">
    <location>
        <begin position="280"/>
        <end position="301"/>
    </location>
</feature>
<dbReference type="EMBL" id="JACHYB010000002">
    <property type="protein sequence ID" value="MBB3188761.1"/>
    <property type="molecule type" value="Genomic_DNA"/>
</dbReference>
<evidence type="ECO:0000313" key="10">
    <source>
        <dbReference type="Proteomes" id="UP000544222"/>
    </source>
</evidence>
<gene>
    <name evidence="9" type="ORF">FHX64_002959</name>
</gene>
<dbReference type="GO" id="GO:0005524">
    <property type="term" value="F:ATP binding"/>
    <property type="evidence" value="ECO:0007669"/>
    <property type="project" value="UniProtKB-KW"/>
</dbReference>
<dbReference type="GO" id="GO:0016020">
    <property type="term" value="C:membrane"/>
    <property type="evidence" value="ECO:0007669"/>
    <property type="project" value="UniProtKB-SubCell"/>
</dbReference>
<proteinExistence type="predicted"/>